<dbReference type="RefSeq" id="WP_344977131.1">
    <property type="nucleotide sequence ID" value="NZ_BAABDD010000047.1"/>
</dbReference>
<protein>
    <submittedName>
        <fullName evidence="3">Cytochrome P450</fullName>
    </submittedName>
</protein>
<dbReference type="Proteomes" id="UP001500908">
    <property type="component" value="Unassembled WGS sequence"/>
</dbReference>
<keyword evidence="2" id="KW-0408">Iron</keyword>
<dbReference type="InterPro" id="IPR001128">
    <property type="entry name" value="Cyt_P450"/>
</dbReference>
<comment type="caution">
    <text evidence="3">The sequence shown here is derived from an EMBL/GenBank/DDBJ whole genome shotgun (WGS) entry which is preliminary data.</text>
</comment>
<dbReference type="PRINTS" id="PR00359">
    <property type="entry name" value="BP450"/>
</dbReference>
<evidence type="ECO:0000256" key="1">
    <source>
        <dbReference type="ARBA" id="ARBA00010617"/>
    </source>
</evidence>
<evidence type="ECO:0000256" key="2">
    <source>
        <dbReference type="RuleBase" id="RU000461"/>
    </source>
</evidence>
<dbReference type="InterPro" id="IPR002397">
    <property type="entry name" value="Cyt_P450_B"/>
</dbReference>
<reference evidence="4" key="1">
    <citation type="journal article" date="2019" name="Int. J. Syst. Evol. Microbiol.">
        <title>The Global Catalogue of Microorganisms (GCM) 10K type strain sequencing project: providing services to taxonomists for standard genome sequencing and annotation.</title>
        <authorList>
            <consortium name="The Broad Institute Genomics Platform"/>
            <consortium name="The Broad Institute Genome Sequencing Center for Infectious Disease"/>
            <person name="Wu L."/>
            <person name="Ma J."/>
        </authorList>
    </citation>
    <scope>NUCLEOTIDE SEQUENCE [LARGE SCALE GENOMIC DNA]</scope>
    <source>
        <strain evidence="4">JCM 17137</strain>
    </source>
</reference>
<name>A0ABP7GJG2_9ACTN</name>
<organism evidence="3 4">
    <name type="scientific">Salinactinospora qingdaonensis</name>
    <dbReference type="NCBI Taxonomy" id="702744"/>
    <lineage>
        <taxon>Bacteria</taxon>
        <taxon>Bacillati</taxon>
        <taxon>Actinomycetota</taxon>
        <taxon>Actinomycetes</taxon>
        <taxon>Streptosporangiales</taxon>
        <taxon>Nocardiopsidaceae</taxon>
        <taxon>Salinactinospora</taxon>
    </lineage>
</organism>
<gene>
    <name evidence="3" type="ORF">GCM10022402_48400</name>
</gene>
<accession>A0ABP7GJG2</accession>
<keyword evidence="2" id="KW-0503">Monooxygenase</keyword>
<dbReference type="PRINTS" id="PR00385">
    <property type="entry name" value="P450"/>
</dbReference>
<dbReference type="CDD" id="cd11029">
    <property type="entry name" value="CYP107-like"/>
    <property type="match status" value="1"/>
</dbReference>
<dbReference type="PANTHER" id="PTHR46696">
    <property type="entry name" value="P450, PUTATIVE (EUROFUNG)-RELATED"/>
    <property type="match status" value="1"/>
</dbReference>
<proteinExistence type="inferred from homology"/>
<keyword evidence="2" id="KW-0479">Metal-binding</keyword>
<keyword evidence="4" id="KW-1185">Reference proteome</keyword>
<evidence type="ECO:0000313" key="4">
    <source>
        <dbReference type="Proteomes" id="UP001500908"/>
    </source>
</evidence>
<dbReference type="InterPro" id="IPR017972">
    <property type="entry name" value="Cyt_P450_CS"/>
</dbReference>
<dbReference type="Gene3D" id="1.10.630.10">
    <property type="entry name" value="Cytochrome P450"/>
    <property type="match status" value="1"/>
</dbReference>
<evidence type="ECO:0000313" key="3">
    <source>
        <dbReference type="EMBL" id="GAA3765466.1"/>
    </source>
</evidence>
<dbReference type="PROSITE" id="PS00086">
    <property type="entry name" value="CYTOCHROME_P450"/>
    <property type="match status" value="1"/>
</dbReference>
<sequence>MELPGEVGAWALTRHDTLLRVLGDPRFAKHPSNWTAFREGRIPADWPLISWVAVDNMLVADGEAHTRLRGLVSQAFTARRVAELRPRIAEITASLLESMAALDGRGVDLKEHLGFALPMTVICELFGVPEEGRDTLHHLCEKVFDQSITPEEAAATHQALQTFLSELVAAKRQRPGDDMASDLIAAHDADGDRLTESELVWTLILMIGAGHETTMNLLTNAVRALLEHPDQLALLRAGSHPWSSAVEETLRWDTSIANLPFRYAIEDVELEGVRIGAGEPVLMCYTAAGRDPEQHGPDADRFDITREQARNLAFSHGPHYCLGAPLARLEVEVALSALFERFPDLSLSVSGSELTAVPSVVGNGVRTLPVDYTPAPAGG</sequence>
<keyword evidence="2" id="KW-0349">Heme</keyword>
<dbReference type="EMBL" id="BAABDD010000047">
    <property type="protein sequence ID" value="GAA3765466.1"/>
    <property type="molecule type" value="Genomic_DNA"/>
</dbReference>
<dbReference type="PANTHER" id="PTHR46696:SF1">
    <property type="entry name" value="CYTOCHROME P450 YJIB-RELATED"/>
    <property type="match status" value="1"/>
</dbReference>
<dbReference type="Pfam" id="PF00067">
    <property type="entry name" value="p450"/>
    <property type="match status" value="2"/>
</dbReference>
<comment type="similarity">
    <text evidence="1 2">Belongs to the cytochrome P450 family.</text>
</comment>
<keyword evidence="2" id="KW-0560">Oxidoreductase</keyword>
<dbReference type="InterPro" id="IPR036396">
    <property type="entry name" value="Cyt_P450_sf"/>
</dbReference>
<dbReference type="SUPFAM" id="SSF48264">
    <property type="entry name" value="Cytochrome P450"/>
    <property type="match status" value="1"/>
</dbReference>